<accession>A0A1W1UQY8</accession>
<dbReference type="AlphaFoldDB" id="A0A1W1UQY8"/>
<evidence type="ECO:0000313" key="2">
    <source>
        <dbReference type="Proteomes" id="UP000192266"/>
    </source>
</evidence>
<dbReference type="Proteomes" id="UP000192266">
    <property type="component" value="Unassembled WGS sequence"/>
</dbReference>
<dbReference type="EMBL" id="FWWW01000039">
    <property type="protein sequence ID" value="SMB83558.1"/>
    <property type="molecule type" value="Genomic_DNA"/>
</dbReference>
<dbReference type="STRING" id="645990.SAMN00120144_0728"/>
<gene>
    <name evidence="1" type="ORF">SAMN00120144_0728</name>
</gene>
<dbReference type="RefSeq" id="WP_084443609.1">
    <property type="nucleotide sequence ID" value="NZ_FWWW01000039.1"/>
</dbReference>
<proteinExistence type="predicted"/>
<sequence length="81" mass="9110">MTSSTLPAPTAPVRTLYSSRTSLYELMIRLLGYRQGLTRFCAGRLPAARPERARRRLRHGAATLALHTALSERNMLPARFL</sequence>
<protein>
    <submittedName>
        <fullName evidence="1">Uncharacterized protein</fullName>
    </submittedName>
</protein>
<name>A0A1W1UQY8_9BACT</name>
<evidence type="ECO:0000313" key="1">
    <source>
        <dbReference type="EMBL" id="SMB83558.1"/>
    </source>
</evidence>
<keyword evidence="2" id="KW-1185">Reference proteome</keyword>
<organism evidence="1 2">
    <name type="scientific">Hymenobacter roseosalivarius DSM 11622</name>
    <dbReference type="NCBI Taxonomy" id="645990"/>
    <lineage>
        <taxon>Bacteria</taxon>
        <taxon>Pseudomonadati</taxon>
        <taxon>Bacteroidota</taxon>
        <taxon>Cytophagia</taxon>
        <taxon>Cytophagales</taxon>
        <taxon>Hymenobacteraceae</taxon>
        <taxon>Hymenobacter</taxon>
    </lineage>
</organism>
<reference evidence="1 2" key="1">
    <citation type="submission" date="2017-04" db="EMBL/GenBank/DDBJ databases">
        <authorList>
            <person name="Afonso C.L."/>
            <person name="Miller P.J."/>
            <person name="Scott M.A."/>
            <person name="Spackman E."/>
            <person name="Goraichik I."/>
            <person name="Dimitrov K.M."/>
            <person name="Suarez D.L."/>
            <person name="Swayne D.E."/>
        </authorList>
    </citation>
    <scope>NUCLEOTIDE SEQUENCE [LARGE SCALE GENOMIC DNA]</scope>
    <source>
        <strain evidence="1 2">DSM 11622</strain>
    </source>
</reference>